<dbReference type="OrthoDB" id="9801997at2"/>
<dbReference type="STRING" id="531814.SAMN04487944_10367"/>
<keyword evidence="3" id="KW-0575">Peroxidase</keyword>
<gene>
    <name evidence="3" type="ORF">SAMN04487944_10367</name>
</gene>
<dbReference type="Proteomes" id="UP000199687">
    <property type="component" value="Unassembled WGS sequence"/>
</dbReference>
<reference evidence="3 4" key="1">
    <citation type="submission" date="2016-10" db="EMBL/GenBank/DDBJ databases">
        <authorList>
            <person name="de Groot N.N."/>
        </authorList>
    </citation>
    <scope>NUCLEOTIDE SEQUENCE [LARGE SCALE GENOMIC DNA]</scope>
    <source>
        <strain evidence="3 4">CGMCC 1.7727</strain>
    </source>
</reference>
<evidence type="ECO:0000259" key="1">
    <source>
        <dbReference type="Pfam" id="PF02627"/>
    </source>
</evidence>
<feature type="domain" description="RNA polymerase sigma-70 region 2" evidence="2">
    <location>
        <begin position="6"/>
        <end position="40"/>
    </location>
</feature>
<dbReference type="NCBIfam" id="TIGR00778">
    <property type="entry name" value="ahpD_dom"/>
    <property type="match status" value="1"/>
</dbReference>
<dbReference type="InterPro" id="IPR003779">
    <property type="entry name" value="CMD-like"/>
</dbReference>
<dbReference type="AlphaFoldDB" id="A0A1H9NCK7"/>
<dbReference type="Pfam" id="PF04542">
    <property type="entry name" value="Sigma70_r2"/>
    <property type="match status" value="1"/>
</dbReference>
<protein>
    <submittedName>
        <fullName evidence="3">Alkylhydroperoxidase AhpD family core domain-containing protein</fullName>
    </submittedName>
</protein>
<dbReference type="Pfam" id="PF02627">
    <property type="entry name" value="CMD"/>
    <property type="match status" value="1"/>
</dbReference>
<evidence type="ECO:0000313" key="3">
    <source>
        <dbReference type="EMBL" id="SER33497.1"/>
    </source>
</evidence>
<dbReference type="Gene3D" id="1.10.1740.10">
    <property type="match status" value="1"/>
</dbReference>
<dbReference type="InterPro" id="IPR004675">
    <property type="entry name" value="AhpD_core"/>
</dbReference>
<dbReference type="InterPro" id="IPR029032">
    <property type="entry name" value="AhpD-like"/>
</dbReference>
<keyword evidence="3" id="KW-0560">Oxidoreductase</keyword>
<name>A0A1H9NCK7_9BACI</name>
<keyword evidence="4" id="KW-1185">Reference proteome</keyword>
<dbReference type="Gene3D" id="1.20.1290.10">
    <property type="entry name" value="AhpD-like"/>
    <property type="match status" value="1"/>
</dbReference>
<dbReference type="GO" id="GO:0003700">
    <property type="term" value="F:DNA-binding transcription factor activity"/>
    <property type="evidence" value="ECO:0007669"/>
    <property type="project" value="InterPro"/>
</dbReference>
<feature type="domain" description="Carboxymuconolactone decarboxylase-like" evidence="1">
    <location>
        <begin position="82"/>
        <end position="163"/>
    </location>
</feature>
<evidence type="ECO:0000313" key="4">
    <source>
        <dbReference type="Proteomes" id="UP000199687"/>
    </source>
</evidence>
<dbReference type="SUPFAM" id="SSF69118">
    <property type="entry name" value="AhpD-like"/>
    <property type="match status" value="1"/>
</dbReference>
<dbReference type="GO" id="GO:0051920">
    <property type="term" value="F:peroxiredoxin activity"/>
    <property type="evidence" value="ECO:0007669"/>
    <property type="project" value="InterPro"/>
</dbReference>
<proteinExistence type="predicted"/>
<organism evidence="3 4">
    <name type="scientific">Gracilibacillus ureilyticus</name>
    <dbReference type="NCBI Taxonomy" id="531814"/>
    <lineage>
        <taxon>Bacteria</taxon>
        <taxon>Bacillati</taxon>
        <taxon>Bacillota</taxon>
        <taxon>Bacilli</taxon>
        <taxon>Bacillales</taxon>
        <taxon>Bacillaceae</taxon>
        <taxon>Gracilibacillus</taxon>
    </lineage>
</organism>
<evidence type="ECO:0000259" key="2">
    <source>
        <dbReference type="Pfam" id="PF04542"/>
    </source>
</evidence>
<dbReference type="GO" id="GO:0006352">
    <property type="term" value="P:DNA-templated transcription initiation"/>
    <property type="evidence" value="ECO:0007669"/>
    <property type="project" value="InterPro"/>
</dbReference>
<dbReference type="SUPFAM" id="SSF88946">
    <property type="entry name" value="Sigma2 domain of RNA polymerase sigma factors"/>
    <property type="match status" value="1"/>
</dbReference>
<sequence length="215" mass="24721">MNNQYLYEQYKPLLFTIAYQMLGSIADAEDIIQDVFVQLIVMNPDKLAATCHKSSFHIVLIVKDKKGGIIMGPRTNYMETAPELVRLIGQLEMYKNQTGFDKKLIELIKIRASQINNCAFCINMHTKDARKLGETEQRLYCLSAWHETDFYSEEEKAALELTEAVTMISSNGVSDQVYEKVRQHFDEKQYIDLVGLIITINCWNRLSIANNNVPE</sequence>
<accession>A0A1H9NCK7</accession>
<dbReference type="PANTHER" id="PTHR34846:SF10">
    <property type="entry name" value="CYTOPLASMIC PROTEIN"/>
    <property type="match status" value="1"/>
</dbReference>
<dbReference type="EMBL" id="FOGL01000003">
    <property type="protein sequence ID" value="SER33497.1"/>
    <property type="molecule type" value="Genomic_DNA"/>
</dbReference>
<dbReference type="InterPro" id="IPR013325">
    <property type="entry name" value="RNA_pol_sigma_r2"/>
</dbReference>
<dbReference type="PANTHER" id="PTHR34846">
    <property type="entry name" value="4-CARBOXYMUCONOLACTONE DECARBOXYLASE FAMILY PROTEIN (AFU_ORTHOLOGUE AFUA_6G11590)"/>
    <property type="match status" value="1"/>
</dbReference>
<dbReference type="InterPro" id="IPR007627">
    <property type="entry name" value="RNA_pol_sigma70_r2"/>
</dbReference>